<dbReference type="InterPro" id="IPR012337">
    <property type="entry name" value="RNaseH-like_sf"/>
</dbReference>
<dbReference type="Pfam" id="PF00929">
    <property type="entry name" value="RNase_T"/>
    <property type="match status" value="1"/>
</dbReference>
<dbReference type="InterPro" id="IPR036397">
    <property type="entry name" value="RNaseH_sf"/>
</dbReference>
<evidence type="ECO:0000256" key="2">
    <source>
        <dbReference type="ARBA" id="ARBA00022801"/>
    </source>
</evidence>
<feature type="domain" description="Exonuclease" evidence="4">
    <location>
        <begin position="47"/>
        <end position="228"/>
    </location>
</feature>
<keyword evidence="6" id="KW-1185">Reference proteome</keyword>
<dbReference type="EMBL" id="JADEYS010000014">
    <property type="protein sequence ID" value="MBE9398311.1"/>
    <property type="molecule type" value="Genomic_DNA"/>
</dbReference>
<dbReference type="SUPFAM" id="SSF53098">
    <property type="entry name" value="Ribonuclease H-like"/>
    <property type="match status" value="1"/>
</dbReference>
<dbReference type="InterPro" id="IPR013520">
    <property type="entry name" value="Ribonucl_H"/>
</dbReference>
<dbReference type="SMART" id="SM00479">
    <property type="entry name" value="EXOIII"/>
    <property type="match status" value="1"/>
</dbReference>
<sequence>MAITPLQTVADWPLLFRELALSSHDERLQLFYAGGCPAADTPLSDVPFVALDFETTGLDAEHDEIVSIGLVPFDLQRIRVRDARHWLLTPRKEMEENSVVIHGITHSDIDGAPDLYSVMGPLLEAIAGRVVVVHYRYIEREFLNAGITRRVGEGIQFPVVDTMELEAQLYRKGFSSFCGRLLGRKPTSIRLGDSRSRYGLPHYAQHDAMVDALATAELLQAQIRHRYSEETPLSEICI</sequence>
<dbReference type="GO" id="GO:0008408">
    <property type="term" value="F:3'-5' exonuclease activity"/>
    <property type="evidence" value="ECO:0007669"/>
    <property type="project" value="TreeGrafter"/>
</dbReference>
<keyword evidence="1" id="KW-0540">Nuclease</keyword>
<dbReference type="PANTHER" id="PTHR30231">
    <property type="entry name" value="DNA POLYMERASE III SUBUNIT EPSILON"/>
    <property type="match status" value="1"/>
</dbReference>
<dbReference type="PANTHER" id="PTHR30231:SF4">
    <property type="entry name" value="PROTEIN NEN2"/>
    <property type="match status" value="1"/>
</dbReference>
<accession>A0A8J7KAQ5</accession>
<proteinExistence type="predicted"/>
<dbReference type="CDD" id="cd06127">
    <property type="entry name" value="DEDDh"/>
    <property type="match status" value="1"/>
</dbReference>
<dbReference type="GO" id="GO:0003676">
    <property type="term" value="F:nucleic acid binding"/>
    <property type="evidence" value="ECO:0007669"/>
    <property type="project" value="InterPro"/>
</dbReference>
<dbReference type="Proteomes" id="UP000640333">
    <property type="component" value="Unassembled WGS sequence"/>
</dbReference>
<evidence type="ECO:0000313" key="6">
    <source>
        <dbReference type="Proteomes" id="UP000640333"/>
    </source>
</evidence>
<organism evidence="5 6">
    <name type="scientific">Pontibacterium sinense</name>
    <dbReference type="NCBI Taxonomy" id="2781979"/>
    <lineage>
        <taxon>Bacteria</taxon>
        <taxon>Pseudomonadati</taxon>
        <taxon>Pseudomonadota</taxon>
        <taxon>Gammaproteobacteria</taxon>
        <taxon>Oceanospirillales</taxon>
        <taxon>Oceanospirillaceae</taxon>
        <taxon>Pontibacterium</taxon>
    </lineage>
</organism>
<keyword evidence="3 5" id="KW-0269">Exonuclease</keyword>
<protein>
    <submittedName>
        <fullName evidence="5">3'-5' exonuclease</fullName>
    </submittedName>
</protein>
<name>A0A8J7KAQ5_9GAMM</name>
<dbReference type="NCBIfam" id="NF006602">
    <property type="entry name" value="PRK09146.1"/>
    <property type="match status" value="1"/>
</dbReference>
<dbReference type="GO" id="GO:0005829">
    <property type="term" value="C:cytosol"/>
    <property type="evidence" value="ECO:0007669"/>
    <property type="project" value="TreeGrafter"/>
</dbReference>
<keyword evidence="2" id="KW-0378">Hydrolase</keyword>
<comment type="caution">
    <text evidence="5">The sequence shown here is derived from an EMBL/GenBank/DDBJ whole genome shotgun (WGS) entry which is preliminary data.</text>
</comment>
<dbReference type="Gene3D" id="3.30.420.10">
    <property type="entry name" value="Ribonuclease H-like superfamily/Ribonuclease H"/>
    <property type="match status" value="1"/>
</dbReference>
<evidence type="ECO:0000313" key="5">
    <source>
        <dbReference type="EMBL" id="MBE9398311.1"/>
    </source>
</evidence>
<dbReference type="GO" id="GO:0006259">
    <property type="term" value="P:DNA metabolic process"/>
    <property type="evidence" value="ECO:0007669"/>
    <property type="project" value="UniProtKB-ARBA"/>
</dbReference>
<reference evidence="5" key="1">
    <citation type="submission" date="2020-10" db="EMBL/GenBank/DDBJ databases">
        <title>Bacterium isolated from coastal waters sediment.</title>
        <authorList>
            <person name="Chen R.-J."/>
            <person name="Lu D.-C."/>
            <person name="Zhu K.-L."/>
            <person name="Du Z.-J."/>
        </authorList>
    </citation>
    <scope>NUCLEOTIDE SEQUENCE</scope>
    <source>
        <strain evidence="5">N1Y112</strain>
    </source>
</reference>
<dbReference type="RefSeq" id="WP_193953950.1">
    <property type="nucleotide sequence ID" value="NZ_JADEYS010000014.1"/>
</dbReference>
<gene>
    <name evidence="5" type="ORF">IOQ59_13700</name>
</gene>
<evidence type="ECO:0000256" key="3">
    <source>
        <dbReference type="ARBA" id="ARBA00022839"/>
    </source>
</evidence>
<evidence type="ECO:0000259" key="4">
    <source>
        <dbReference type="SMART" id="SM00479"/>
    </source>
</evidence>
<dbReference type="AlphaFoldDB" id="A0A8J7KAQ5"/>
<evidence type="ECO:0000256" key="1">
    <source>
        <dbReference type="ARBA" id="ARBA00022722"/>
    </source>
</evidence>